<dbReference type="EMBL" id="NHTK01001232">
    <property type="protein sequence ID" value="PPR01611.1"/>
    <property type="molecule type" value="Genomic_DNA"/>
</dbReference>
<evidence type="ECO:0000256" key="1">
    <source>
        <dbReference type="SAM" id="MobiDB-lite"/>
    </source>
</evidence>
<accession>A0A409YF47</accession>
<proteinExistence type="predicted"/>
<sequence length="381" mass="42172">MHFLSSPIPSIEISPAPVEEVSFEPYSPFSPLFTPNTDEEDGFRALHLTPPPTASDFKRVHSPLRPSNAVSAEAVGKGLDNQRFQTMLRATKERPTLKKDVDLRKEIAQKAHKNKQMERRALFLSKVLAPPSPTAATLPKTPPESPAIFHYSLPSPGLVSPLALFETLGEDKDSAPKVWVEQVDFRLPEGAVKAVPQPQTKPTSGLPSLDQISARLMSRNSANPAIYEGLQARPAKATVRPSLGVGRLRMPLRTTAENQSRTTQQQPPSLPPKSPLLHLSPELRVTTLLVPHTYTPSPAKLTETNLNALNSRGQTAHNMLSTLRRRTTSMEHKTVNYSNSMNNATKEVQYKWRRRSAPADLMALHPRTDFEHPVLKMPGGF</sequence>
<organism evidence="2 3">
    <name type="scientific">Panaeolus cyanescens</name>
    <dbReference type="NCBI Taxonomy" id="181874"/>
    <lineage>
        <taxon>Eukaryota</taxon>
        <taxon>Fungi</taxon>
        <taxon>Dikarya</taxon>
        <taxon>Basidiomycota</taxon>
        <taxon>Agaricomycotina</taxon>
        <taxon>Agaricomycetes</taxon>
        <taxon>Agaricomycetidae</taxon>
        <taxon>Agaricales</taxon>
        <taxon>Agaricineae</taxon>
        <taxon>Galeropsidaceae</taxon>
        <taxon>Panaeolus</taxon>
    </lineage>
</organism>
<dbReference type="AlphaFoldDB" id="A0A409YF47"/>
<evidence type="ECO:0000313" key="3">
    <source>
        <dbReference type="Proteomes" id="UP000284842"/>
    </source>
</evidence>
<dbReference type="OrthoDB" id="3250108at2759"/>
<reference evidence="2 3" key="1">
    <citation type="journal article" date="2018" name="Evol. Lett.">
        <title>Horizontal gene cluster transfer increased hallucinogenic mushroom diversity.</title>
        <authorList>
            <person name="Reynolds H.T."/>
            <person name="Vijayakumar V."/>
            <person name="Gluck-Thaler E."/>
            <person name="Korotkin H.B."/>
            <person name="Matheny P.B."/>
            <person name="Slot J.C."/>
        </authorList>
    </citation>
    <scope>NUCLEOTIDE SEQUENCE [LARGE SCALE GENOMIC DNA]</scope>
    <source>
        <strain evidence="2 3">2629</strain>
    </source>
</reference>
<evidence type="ECO:0000313" key="2">
    <source>
        <dbReference type="EMBL" id="PPR01611.1"/>
    </source>
</evidence>
<feature type="region of interest" description="Disordered" evidence="1">
    <location>
        <begin position="29"/>
        <end position="60"/>
    </location>
</feature>
<dbReference type="InParanoid" id="A0A409YF47"/>
<dbReference type="Proteomes" id="UP000284842">
    <property type="component" value="Unassembled WGS sequence"/>
</dbReference>
<comment type="caution">
    <text evidence="2">The sequence shown here is derived from an EMBL/GenBank/DDBJ whole genome shotgun (WGS) entry which is preliminary data.</text>
</comment>
<feature type="region of interest" description="Disordered" evidence="1">
    <location>
        <begin position="255"/>
        <end position="277"/>
    </location>
</feature>
<protein>
    <submittedName>
        <fullName evidence="2">Uncharacterized protein</fullName>
    </submittedName>
</protein>
<name>A0A409YF47_9AGAR</name>
<gene>
    <name evidence="2" type="ORF">CVT24_005762</name>
</gene>
<keyword evidence="3" id="KW-1185">Reference proteome</keyword>